<sequence>MIGKLGVSCGFGVIYIIQGEISPTPIRGAVGGMGSVAGLVGGIFTPYIAKINNLIETDLGNTLYLIVFGVLMFSAGLAALLLPETHNRKLPDTIEETEQLKTYRRKRRVQKSYTLNLRMKETAGDNKKQSNYCQQGFSYDSIHYF</sequence>
<name>A0ABQ9EJ19_TEGGR</name>
<evidence type="ECO:0000256" key="1">
    <source>
        <dbReference type="ARBA" id="ARBA00004141"/>
    </source>
</evidence>
<accession>A0ABQ9EJ19</accession>
<keyword evidence="4 5" id="KW-0472">Membrane</keyword>
<evidence type="ECO:0000256" key="3">
    <source>
        <dbReference type="ARBA" id="ARBA00022989"/>
    </source>
</evidence>
<evidence type="ECO:0000256" key="5">
    <source>
        <dbReference type="SAM" id="Phobius"/>
    </source>
</evidence>
<evidence type="ECO:0000256" key="4">
    <source>
        <dbReference type="ARBA" id="ARBA00023136"/>
    </source>
</evidence>
<reference evidence="6 7" key="1">
    <citation type="submission" date="2022-12" db="EMBL/GenBank/DDBJ databases">
        <title>Chromosome-level genome of Tegillarca granosa.</title>
        <authorList>
            <person name="Kim J."/>
        </authorList>
    </citation>
    <scope>NUCLEOTIDE SEQUENCE [LARGE SCALE GENOMIC DNA]</scope>
    <source>
        <strain evidence="6">Teg-2019</strain>
        <tissue evidence="6">Adductor muscle</tissue>
    </source>
</reference>
<feature type="transmembrane region" description="Helical" evidence="5">
    <location>
        <begin position="61"/>
        <end position="82"/>
    </location>
</feature>
<dbReference type="SUPFAM" id="SSF103473">
    <property type="entry name" value="MFS general substrate transporter"/>
    <property type="match status" value="1"/>
</dbReference>
<dbReference type="PANTHER" id="PTHR24064">
    <property type="entry name" value="SOLUTE CARRIER FAMILY 22 MEMBER"/>
    <property type="match status" value="1"/>
</dbReference>
<dbReference type="Gene3D" id="1.20.1250.20">
    <property type="entry name" value="MFS general substrate transporter like domains"/>
    <property type="match status" value="1"/>
</dbReference>
<keyword evidence="7" id="KW-1185">Reference proteome</keyword>
<keyword evidence="3 5" id="KW-1133">Transmembrane helix</keyword>
<evidence type="ECO:0008006" key="8">
    <source>
        <dbReference type="Google" id="ProtNLM"/>
    </source>
</evidence>
<dbReference type="InterPro" id="IPR036259">
    <property type="entry name" value="MFS_trans_sf"/>
</dbReference>
<keyword evidence="2 5" id="KW-0812">Transmembrane</keyword>
<evidence type="ECO:0000313" key="7">
    <source>
        <dbReference type="Proteomes" id="UP001217089"/>
    </source>
</evidence>
<dbReference type="EMBL" id="JARBDR010000917">
    <property type="protein sequence ID" value="KAJ8303390.1"/>
    <property type="molecule type" value="Genomic_DNA"/>
</dbReference>
<comment type="subcellular location">
    <subcellularLocation>
        <location evidence="1">Membrane</location>
        <topology evidence="1">Multi-pass membrane protein</topology>
    </subcellularLocation>
</comment>
<proteinExistence type="predicted"/>
<comment type="caution">
    <text evidence="6">The sequence shown here is derived from an EMBL/GenBank/DDBJ whole genome shotgun (WGS) entry which is preliminary data.</text>
</comment>
<evidence type="ECO:0000313" key="6">
    <source>
        <dbReference type="EMBL" id="KAJ8303390.1"/>
    </source>
</evidence>
<dbReference type="Proteomes" id="UP001217089">
    <property type="component" value="Unassembled WGS sequence"/>
</dbReference>
<feature type="transmembrane region" description="Helical" evidence="5">
    <location>
        <begin position="28"/>
        <end position="49"/>
    </location>
</feature>
<gene>
    <name evidence="6" type="ORF">KUTeg_019786</name>
</gene>
<evidence type="ECO:0000256" key="2">
    <source>
        <dbReference type="ARBA" id="ARBA00022692"/>
    </source>
</evidence>
<organism evidence="6 7">
    <name type="scientific">Tegillarca granosa</name>
    <name type="common">Malaysian cockle</name>
    <name type="synonym">Anadara granosa</name>
    <dbReference type="NCBI Taxonomy" id="220873"/>
    <lineage>
        <taxon>Eukaryota</taxon>
        <taxon>Metazoa</taxon>
        <taxon>Spiralia</taxon>
        <taxon>Lophotrochozoa</taxon>
        <taxon>Mollusca</taxon>
        <taxon>Bivalvia</taxon>
        <taxon>Autobranchia</taxon>
        <taxon>Pteriomorphia</taxon>
        <taxon>Arcoida</taxon>
        <taxon>Arcoidea</taxon>
        <taxon>Arcidae</taxon>
        <taxon>Tegillarca</taxon>
    </lineage>
</organism>
<protein>
    <recommendedName>
        <fullName evidence="8">Major facilitator superfamily (MFS) profile domain-containing protein</fullName>
    </recommendedName>
</protein>